<name>A0A7W9MWG5_9ACTN</name>
<proteinExistence type="predicted"/>
<keyword evidence="4" id="KW-1185">Reference proteome</keyword>
<evidence type="ECO:0000313" key="4">
    <source>
        <dbReference type="Proteomes" id="UP000549971"/>
    </source>
</evidence>
<evidence type="ECO:0000313" key="3">
    <source>
        <dbReference type="EMBL" id="MBB5838784.1"/>
    </source>
</evidence>
<feature type="region of interest" description="Disordered" evidence="1">
    <location>
        <begin position="1"/>
        <end position="22"/>
    </location>
</feature>
<sequence length="98" mass="9786">MTENQAAQPAEEPVAGSRKMPSGLALAGAGSVLAVLAFLGGTAVGHAWGDGAAGNEQTQFGGPGGGGMRQFPGNQQPGQGTQQQDPNQQQQPGQTRTS</sequence>
<reference evidence="3 4" key="1">
    <citation type="submission" date="2020-08" db="EMBL/GenBank/DDBJ databases">
        <title>Sequencing the genomes of 1000 actinobacteria strains.</title>
        <authorList>
            <person name="Klenk H.-P."/>
        </authorList>
    </citation>
    <scope>NUCLEOTIDE SEQUENCE [LARGE SCALE GENOMIC DNA]</scope>
    <source>
        <strain evidence="3 4">DSM 28967</strain>
    </source>
</reference>
<feature type="transmembrane region" description="Helical" evidence="2">
    <location>
        <begin position="24"/>
        <end position="48"/>
    </location>
</feature>
<keyword evidence="2" id="KW-0812">Transmembrane</keyword>
<keyword evidence="2" id="KW-1133">Transmembrane helix</keyword>
<organism evidence="3 4">
    <name type="scientific">Kribbella italica</name>
    <dbReference type="NCBI Taxonomy" id="1540520"/>
    <lineage>
        <taxon>Bacteria</taxon>
        <taxon>Bacillati</taxon>
        <taxon>Actinomycetota</taxon>
        <taxon>Actinomycetes</taxon>
        <taxon>Propionibacteriales</taxon>
        <taxon>Kribbellaceae</taxon>
        <taxon>Kribbella</taxon>
    </lineage>
</organism>
<evidence type="ECO:0000256" key="2">
    <source>
        <dbReference type="SAM" id="Phobius"/>
    </source>
</evidence>
<accession>A0A7W9MWG5</accession>
<protein>
    <submittedName>
        <fullName evidence="3">Uncharacterized protein</fullName>
    </submittedName>
</protein>
<dbReference type="AlphaFoldDB" id="A0A7W9MWG5"/>
<feature type="region of interest" description="Disordered" evidence="1">
    <location>
        <begin position="44"/>
        <end position="98"/>
    </location>
</feature>
<keyword evidence="2" id="KW-0472">Membrane</keyword>
<evidence type="ECO:0000256" key="1">
    <source>
        <dbReference type="SAM" id="MobiDB-lite"/>
    </source>
</evidence>
<comment type="caution">
    <text evidence="3">The sequence shown here is derived from an EMBL/GenBank/DDBJ whole genome shotgun (WGS) entry which is preliminary data.</text>
</comment>
<dbReference type="Proteomes" id="UP000549971">
    <property type="component" value="Unassembled WGS sequence"/>
</dbReference>
<dbReference type="RefSeq" id="WP_184799908.1">
    <property type="nucleotide sequence ID" value="NZ_JACHMY010000001.1"/>
</dbReference>
<feature type="compositionally biased region" description="Low complexity" evidence="1">
    <location>
        <begin position="69"/>
        <end position="98"/>
    </location>
</feature>
<gene>
    <name evidence="3" type="ORF">HDA39_005518</name>
</gene>
<dbReference type="EMBL" id="JACHMY010000001">
    <property type="protein sequence ID" value="MBB5838784.1"/>
    <property type="molecule type" value="Genomic_DNA"/>
</dbReference>